<dbReference type="KEGG" id="git:C6V83_05355"/>
<dbReference type="Pfam" id="PF01594">
    <property type="entry name" value="AI-2E_transport"/>
    <property type="match status" value="1"/>
</dbReference>
<evidence type="ECO:0000313" key="11">
    <source>
        <dbReference type="Proteomes" id="UP000239814"/>
    </source>
</evidence>
<proteinExistence type="inferred from homology"/>
<dbReference type="RefSeq" id="WP_105941523.1">
    <property type="nucleotide sequence ID" value="NZ_CP027433.1"/>
</dbReference>
<gene>
    <name evidence="10" type="ORF">C6V83_05355</name>
</gene>
<evidence type="ECO:0000256" key="7">
    <source>
        <dbReference type="ARBA" id="ARBA00023136"/>
    </source>
</evidence>
<name>A0A2S0KDM1_9ACTN</name>
<keyword evidence="3" id="KW-0813">Transport</keyword>
<evidence type="ECO:0000256" key="5">
    <source>
        <dbReference type="ARBA" id="ARBA00022692"/>
    </source>
</evidence>
<feature type="transmembrane region" description="Helical" evidence="9">
    <location>
        <begin position="75"/>
        <end position="97"/>
    </location>
</feature>
<feature type="compositionally biased region" description="Polar residues" evidence="8">
    <location>
        <begin position="353"/>
        <end position="366"/>
    </location>
</feature>
<dbReference type="GO" id="GO:0005886">
    <property type="term" value="C:plasma membrane"/>
    <property type="evidence" value="ECO:0007669"/>
    <property type="project" value="UniProtKB-SubCell"/>
</dbReference>
<dbReference type="PANTHER" id="PTHR21716:SF53">
    <property type="entry name" value="PERMEASE PERM-RELATED"/>
    <property type="match status" value="1"/>
</dbReference>
<dbReference type="AlphaFoldDB" id="A0A2S0KDM1"/>
<keyword evidence="7 9" id="KW-0472">Membrane</keyword>
<dbReference type="Proteomes" id="UP000239814">
    <property type="component" value="Chromosome"/>
</dbReference>
<keyword evidence="5 9" id="KW-0812">Transmembrane</keyword>
<keyword evidence="6 9" id="KW-1133">Transmembrane helix</keyword>
<feature type="transmembrane region" description="Helical" evidence="9">
    <location>
        <begin position="310"/>
        <end position="336"/>
    </location>
</feature>
<evidence type="ECO:0000256" key="8">
    <source>
        <dbReference type="SAM" id="MobiDB-lite"/>
    </source>
</evidence>
<evidence type="ECO:0000313" key="10">
    <source>
        <dbReference type="EMBL" id="AVL99791.1"/>
    </source>
</evidence>
<evidence type="ECO:0000256" key="4">
    <source>
        <dbReference type="ARBA" id="ARBA00022475"/>
    </source>
</evidence>
<comment type="subcellular location">
    <subcellularLocation>
        <location evidence="1">Cell membrane</location>
        <topology evidence="1">Multi-pass membrane protein</topology>
    </subcellularLocation>
</comment>
<dbReference type="PANTHER" id="PTHR21716">
    <property type="entry name" value="TRANSMEMBRANE PROTEIN"/>
    <property type="match status" value="1"/>
</dbReference>
<feature type="transmembrane region" description="Helical" evidence="9">
    <location>
        <begin position="15"/>
        <end position="36"/>
    </location>
</feature>
<dbReference type="InterPro" id="IPR002549">
    <property type="entry name" value="AI-2E-like"/>
</dbReference>
<dbReference type="EMBL" id="CP027433">
    <property type="protein sequence ID" value="AVL99791.1"/>
    <property type="molecule type" value="Genomic_DNA"/>
</dbReference>
<feature type="region of interest" description="Disordered" evidence="8">
    <location>
        <begin position="345"/>
        <end position="366"/>
    </location>
</feature>
<feature type="transmembrane region" description="Helical" evidence="9">
    <location>
        <begin position="154"/>
        <end position="175"/>
    </location>
</feature>
<evidence type="ECO:0000256" key="9">
    <source>
        <dbReference type="SAM" id="Phobius"/>
    </source>
</evidence>
<dbReference type="OrthoDB" id="9784366at2"/>
<evidence type="ECO:0000256" key="3">
    <source>
        <dbReference type="ARBA" id="ARBA00022448"/>
    </source>
</evidence>
<feature type="transmembrane region" description="Helical" evidence="9">
    <location>
        <begin position="244"/>
        <end position="267"/>
    </location>
</feature>
<protein>
    <submittedName>
        <fullName evidence="10">AI-2E family transporter</fullName>
    </submittedName>
</protein>
<sequence length="366" mass="39108">MSADRATLAGRIRRWGLFAWSLLGVLGLIVVIALGLSAISGILVPLIVAVILGVVLEPMVAFLERHRVPHTLAATLTLLAAIGVAALTVFVVFRGFIDQWSEIQRQLTLGWNSFTDWARSLDLEDRWLEQARTALEDLAPQVGQGVMGAVASTFYGTVSLFMGCFFALFFMFFVLRDGKRFAAWFATAAHLDFDTVGDVTEISRQSIRGYFRGTAITAVVTAPIFMVPLLLLGVPLAIPIFVLYFFLSFVPFLGAWIAGAFVVLIAFGSGGTTAAAIMAVTFLISNGTIQSAVSSWALGSSLRLHPVSVLLATMIGGTAAGLLGMVLGAPLLAAVVKSVEAVQRRSAERETHSQATPSPSRSSVDE</sequence>
<organism evidence="10 11">
    <name type="scientific">Gordonia iterans</name>
    <dbReference type="NCBI Taxonomy" id="1004901"/>
    <lineage>
        <taxon>Bacteria</taxon>
        <taxon>Bacillati</taxon>
        <taxon>Actinomycetota</taxon>
        <taxon>Actinomycetes</taxon>
        <taxon>Mycobacteriales</taxon>
        <taxon>Gordoniaceae</taxon>
        <taxon>Gordonia</taxon>
    </lineage>
</organism>
<reference evidence="10 11" key="1">
    <citation type="submission" date="2018-03" db="EMBL/GenBank/DDBJ databases">
        <title>Characteristics and genome of n-alkane degrading marine bacteria Gordonia iterans isolated from crude oil contaminated in Tae-an, South Korea.</title>
        <authorList>
            <person name="Lee S.-S."/>
            <person name="Kim H."/>
        </authorList>
    </citation>
    <scope>NUCLEOTIDE SEQUENCE [LARGE SCALE GENOMIC DNA]</scope>
    <source>
        <strain evidence="10 11">Co17</strain>
    </source>
</reference>
<feature type="transmembrane region" description="Helical" evidence="9">
    <location>
        <begin position="42"/>
        <end position="63"/>
    </location>
</feature>
<evidence type="ECO:0000256" key="2">
    <source>
        <dbReference type="ARBA" id="ARBA00009773"/>
    </source>
</evidence>
<keyword evidence="11" id="KW-1185">Reference proteome</keyword>
<evidence type="ECO:0000256" key="6">
    <source>
        <dbReference type="ARBA" id="ARBA00022989"/>
    </source>
</evidence>
<accession>A0A2S0KDM1</accession>
<comment type="similarity">
    <text evidence="2">Belongs to the autoinducer-2 exporter (AI-2E) (TC 2.A.86) family.</text>
</comment>
<evidence type="ECO:0000256" key="1">
    <source>
        <dbReference type="ARBA" id="ARBA00004651"/>
    </source>
</evidence>
<feature type="transmembrane region" description="Helical" evidence="9">
    <location>
        <begin position="214"/>
        <end position="238"/>
    </location>
</feature>
<keyword evidence="4" id="KW-1003">Cell membrane</keyword>